<dbReference type="Pfam" id="PF02845">
    <property type="entry name" value="CUE"/>
    <property type="match status" value="1"/>
</dbReference>
<dbReference type="PROSITE" id="PS51140">
    <property type="entry name" value="CUE"/>
    <property type="match status" value="1"/>
</dbReference>
<dbReference type="EMBL" id="LR746273">
    <property type="protein sequence ID" value="CAA7404242.1"/>
    <property type="molecule type" value="Genomic_DNA"/>
</dbReference>
<keyword evidence="4" id="KW-1185">Reference proteome</keyword>
<dbReference type="Proteomes" id="UP000663760">
    <property type="component" value="Chromosome 10"/>
</dbReference>
<feature type="compositionally biased region" description="Polar residues" evidence="1">
    <location>
        <begin position="697"/>
        <end position="707"/>
    </location>
</feature>
<evidence type="ECO:0000313" key="3">
    <source>
        <dbReference type="EMBL" id="CAA7404242.1"/>
    </source>
</evidence>
<feature type="region of interest" description="Disordered" evidence="1">
    <location>
        <begin position="761"/>
        <end position="815"/>
    </location>
</feature>
<name>A0A7I8L367_SPIIN</name>
<reference evidence="3" key="1">
    <citation type="submission" date="2020-02" db="EMBL/GenBank/DDBJ databases">
        <authorList>
            <person name="Scholz U."/>
            <person name="Mascher M."/>
            <person name="Fiebig A."/>
        </authorList>
    </citation>
    <scope>NUCLEOTIDE SEQUENCE</scope>
</reference>
<dbReference type="PANTHER" id="PTHR21494:SF0">
    <property type="entry name" value="ACTIVATING SIGNAL COINTEGRATOR 1 COMPLEX SUBUNIT 2"/>
    <property type="match status" value="1"/>
</dbReference>
<dbReference type="SMART" id="SM00546">
    <property type="entry name" value="CUE"/>
    <property type="match status" value="1"/>
</dbReference>
<dbReference type="SUPFAM" id="SSF46934">
    <property type="entry name" value="UBA-like"/>
    <property type="match status" value="1"/>
</dbReference>
<dbReference type="InterPro" id="IPR041800">
    <property type="entry name" value="ASCC2_CUE"/>
</dbReference>
<dbReference type="InterPro" id="IPR052586">
    <property type="entry name" value="ASCC2"/>
</dbReference>
<dbReference type="InterPro" id="IPR009060">
    <property type="entry name" value="UBA-like_sf"/>
</dbReference>
<feature type="compositionally biased region" description="Low complexity" evidence="1">
    <location>
        <begin position="582"/>
        <end position="594"/>
    </location>
</feature>
<feature type="domain" description="CUE" evidence="2">
    <location>
        <begin position="518"/>
        <end position="561"/>
    </location>
</feature>
<protein>
    <recommendedName>
        <fullName evidence="2">CUE domain-containing protein</fullName>
    </recommendedName>
</protein>
<dbReference type="OrthoDB" id="5577209at2759"/>
<feature type="region of interest" description="Disordered" evidence="1">
    <location>
        <begin position="579"/>
        <end position="631"/>
    </location>
</feature>
<accession>A0A7I8L367</accession>
<evidence type="ECO:0000256" key="1">
    <source>
        <dbReference type="SAM" id="MobiDB-lite"/>
    </source>
</evidence>
<feature type="compositionally biased region" description="Pro residues" evidence="1">
    <location>
        <begin position="609"/>
        <end position="621"/>
    </location>
</feature>
<sequence>MSAHGQQRSNGERGRGQRGARRFVPKGNDASPSPSSSSRHSDAVAPKRVPATLTASLRGAVLSSSDGPPVRGGERGGACFVNYLPQDEAVASGLGVENGGLDAVESQAVVDVLNAELSRILKMKPKKFWEEVVRSISLHGFLDSYLRFRNRWYDLPHRGPKGTIAGIVVGEAELSRRVFMALYRMSTNRDPGANLSDCLNSKEHAALLQGMKLLDLPKLLDICAIYGHENAALTETLVMNAVRSQPNVVQDISTTLSYFLSIVRTMHQRCSSSLEVLLTSPDLEGRGLQLQMDLLEVMDFINDAVVTMNAFVDAYKPAAVYLSHPAEISHDGEELLNVLARLHDSLLPLFQLGFVRISDIGGVGTQKPVPGALGSIFPSLKMLSLRIAKFGWNLLDICYLSDDPFEDSLCFRTTTKIFPAMVEDPVIRGDILVQTLAKVNGEISMHIQDIRRHETFLQNIERKYSILARISSLRGKGWIFLDEEQFRHISGITTSSFPRSREEEPPKLPAFSEEDTAIMESRISQVKDLFPDYGNGFLAACLEVYDHNPEEVIQRILDGTLHKDLLSLDRTLEQVHLPRPAPAAESAVSAVPASHGRSSKGKEVLTQAEPPPPPPPPPPPSSSSSSSQGKFFRKTEYGAPDAMILDSRAAKDSVRAAVLEAQYEDEYDDSFDELGLSVVESGLETADASGNRIRTEGGSSRWQTQRQPQYYVKDGKNYSYKVSGSVPVVNSEEAALVNQAQRETIHGLGKGGNRPLGAVRRLMDSQEGDEDGEAAGDAGRGHTNPRGRGGRRGGGDRHHRKDRALRKAFAGLTTS</sequence>
<feature type="region of interest" description="Disordered" evidence="1">
    <location>
        <begin position="1"/>
        <end position="46"/>
    </location>
</feature>
<evidence type="ECO:0000259" key="2">
    <source>
        <dbReference type="PROSITE" id="PS51140"/>
    </source>
</evidence>
<dbReference type="AlphaFoldDB" id="A0A7I8L367"/>
<gene>
    <name evidence="3" type="ORF">SI8410_10014920</name>
</gene>
<dbReference type="GO" id="GO:0043130">
    <property type="term" value="F:ubiquitin binding"/>
    <property type="evidence" value="ECO:0007669"/>
    <property type="project" value="InterPro"/>
</dbReference>
<feature type="region of interest" description="Disordered" evidence="1">
    <location>
        <begin position="688"/>
        <end position="707"/>
    </location>
</feature>
<evidence type="ECO:0000313" key="4">
    <source>
        <dbReference type="Proteomes" id="UP000663760"/>
    </source>
</evidence>
<feature type="compositionally biased region" description="Basic residues" evidence="1">
    <location>
        <begin position="783"/>
        <end position="806"/>
    </location>
</feature>
<organism evidence="3 4">
    <name type="scientific">Spirodela intermedia</name>
    <name type="common">Intermediate duckweed</name>
    <dbReference type="NCBI Taxonomy" id="51605"/>
    <lineage>
        <taxon>Eukaryota</taxon>
        <taxon>Viridiplantae</taxon>
        <taxon>Streptophyta</taxon>
        <taxon>Embryophyta</taxon>
        <taxon>Tracheophyta</taxon>
        <taxon>Spermatophyta</taxon>
        <taxon>Magnoliopsida</taxon>
        <taxon>Liliopsida</taxon>
        <taxon>Araceae</taxon>
        <taxon>Lemnoideae</taxon>
        <taxon>Spirodela</taxon>
    </lineage>
</organism>
<proteinExistence type="predicted"/>
<dbReference type="CDD" id="cd14364">
    <property type="entry name" value="CUE_ASCC2"/>
    <property type="match status" value="1"/>
</dbReference>
<dbReference type="InterPro" id="IPR003892">
    <property type="entry name" value="CUE"/>
</dbReference>
<dbReference type="Gene3D" id="1.10.8.10">
    <property type="entry name" value="DNA helicase RuvA subunit, C-terminal domain"/>
    <property type="match status" value="1"/>
</dbReference>
<dbReference type="PANTHER" id="PTHR21494">
    <property type="entry name" value="ACTIVATING SIGNAL COINTEGRATOR 1 COMPLEX SUBUNIT 2 ASC-1 COMPLEX SUBUNIT P100"/>
    <property type="match status" value="1"/>
</dbReference>